<protein>
    <submittedName>
        <fullName evidence="2">Uncharacterized protein</fullName>
    </submittedName>
</protein>
<reference evidence="2" key="1">
    <citation type="journal article" date="2023" name="Mol. Biol. Evol.">
        <title>Third-Generation Sequencing Reveals the Adaptive Role of the Epigenome in Three Deep-Sea Polychaetes.</title>
        <authorList>
            <person name="Perez M."/>
            <person name="Aroh O."/>
            <person name="Sun Y."/>
            <person name="Lan Y."/>
            <person name="Juniper S.K."/>
            <person name="Young C.R."/>
            <person name="Angers B."/>
            <person name="Qian P.Y."/>
        </authorList>
    </citation>
    <scope>NUCLEOTIDE SEQUENCE</scope>
    <source>
        <strain evidence="2">R07B-5</strain>
    </source>
</reference>
<comment type="caution">
    <text evidence="2">The sequence shown here is derived from an EMBL/GenBank/DDBJ whole genome shotgun (WGS) entry which is preliminary data.</text>
</comment>
<keyword evidence="1" id="KW-1133">Transmembrane helix</keyword>
<organism evidence="2 3">
    <name type="scientific">Ridgeia piscesae</name>
    <name type="common">Tubeworm</name>
    <dbReference type="NCBI Taxonomy" id="27915"/>
    <lineage>
        <taxon>Eukaryota</taxon>
        <taxon>Metazoa</taxon>
        <taxon>Spiralia</taxon>
        <taxon>Lophotrochozoa</taxon>
        <taxon>Annelida</taxon>
        <taxon>Polychaeta</taxon>
        <taxon>Sedentaria</taxon>
        <taxon>Canalipalpata</taxon>
        <taxon>Sabellida</taxon>
        <taxon>Siboglinidae</taxon>
        <taxon>Ridgeia</taxon>
    </lineage>
</organism>
<dbReference type="AlphaFoldDB" id="A0AAD9UJ02"/>
<keyword evidence="1" id="KW-0472">Membrane</keyword>
<accession>A0AAD9UJ02</accession>
<sequence length="146" mass="16103">MIYVDIYIYSCMYIYATHLSFCFNIMLSVWDDGGGFEAGFGVAVKFDSLSLPLTHAPTRTHTHVCTRALVSRRKSAAVSPGLHIYLYCILHTLEGAASSGLSNICYNRLRTQSCHILSIRSNHKILICFLGLNTGAVGHLSAARFV</sequence>
<evidence type="ECO:0000313" key="2">
    <source>
        <dbReference type="EMBL" id="KAK2191274.1"/>
    </source>
</evidence>
<dbReference type="EMBL" id="JAODUO010000055">
    <property type="protein sequence ID" value="KAK2191274.1"/>
    <property type="molecule type" value="Genomic_DNA"/>
</dbReference>
<feature type="transmembrane region" description="Helical" evidence="1">
    <location>
        <begin position="6"/>
        <end position="27"/>
    </location>
</feature>
<gene>
    <name evidence="2" type="ORF">NP493_56g02032</name>
</gene>
<name>A0AAD9UJ02_RIDPI</name>
<keyword evidence="1" id="KW-0812">Transmembrane</keyword>
<dbReference type="Proteomes" id="UP001209878">
    <property type="component" value="Unassembled WGS sequence"/>
</dbReference>
<keyword evidence="3" id="KW-1185">Reference proteome</keyword>
<proteinExistence type="predicted"/>
<evidence type="ECO:0000256" key="1">
    <source>
        <dbReference type="SAM" id="Phobius"/>
    </source>
</evidence>
<evidence type="ECO:0000313" key="3">
    <source>
        <dbReference type="Proteomes" id="UP001209878"/>
    </source>
</evidence>